<evidence type="ECO:0000313" key="3">
    <source>
        <dbReference type="Proteomes" id="UP000238157"/>
    </source>
</evidence>
<keyword evidence="3" id="KW-1185">Reference proteome</keyword>
<reference evidence="2 3" key="1">
    <citation type="submission" date="2018-03" db="EMBL/GenBank/DDBJ databases">
        <title>Genomic Encyclopedia of Archaeal and Bacterial Type Strains, Phase II (KMG-II): from individual species to whole genera.</title>
        <authorList>
            <person name="Goeker M."/>
        </authorList>
    </citation>
    <scope>NUCLEOTIDE SEQUENCE [LARGE SCALE GENOMIC DNA]</scope>
    <source>
        <strain evidence="2 3">DSM 27929</strain>
    </source>
</reference>
<keyword evidence="1" id="KW-0732">Signal</keyword>
<evidence type="ECO:0000256" key="1">
    <source>
        <dbReference type="SAM" id="SignalP"/>
    </source>
</evidence>
<dbReference type="OrthoDB" id="838514at2"/>
<accession>A0A2T0WSW7</accession>
<organism evidence="2 3">
    <name type="scientific">Mongoliibacter ruber</name>
    <dbReference type="NCBI Taxonomy" id="1750599"/>
    <lineage>
        <taxon>Bacteria</taxon>
        <taxon>Pseudomonadati</taxon>
        <taxon>Bacteroidota</taxon>
        <taxon>Cytophagia</taxon>
        <taxon>Cytophagales</taxon>
        <taxon>Cyclobacteriaceae</taxon>
        <taxon>Mongoliibacter</taxon>
    </lineage>
</organism>
<feature type="chain" id="PRO_5015721798" description="Lipoprotein" evidence="1">
    <location>
        <begin position="23"/>
        <end position="202"/>
    </location>
</feature>
<dbReference type="PROSITE" id="PS51257">
    <property type="entry name" value="PROKAR_LIPOPROTEIN"/>
    <property type="match status" value="1"/>
</dbReference>
<dbReference type="Proteomes" id="UP000238157">
    <property type="component" value="Unassembled WGS sequence"/>
</dbReference>
<evidence type="ECO:0000313" key="2">
    <source>
        <dbReference type="EMBL" id="PRY89788.1"/>
    </source>
</evidence>
<dbReference type="RefSeq" id="WP_106132474.1">
    <property type="nucleotide sequence ID" value="NZ_PVTR01000002.1"/>
</dbReference>
<dbReference type="AlphaFoldDB" id="A0A2T0WSW7"/>
<sequence length="202" mass="23980">MRKLLFSIPALLLLVSCASVNINSQRLSQDTKTYKSFLVIQSNAEDIFYEWNEENYQYILFGKFNDLDHDQDRKMLANSLKRFMHPVQLRFVNEYFPIHRPIPFEDFKETVEKLDHEGVLLVHTREKWIDEEYTDSGRVTRPNTEYHVFILDRENMDMVWLGKSLASGAGVNDFQDLYNAFSKELAKDLHLKGLIEKTYPWY</sequence>
<protein>
    <recommendedName>
        <fullName evidence="4">Lipoprotein</fullName>
    </recommendedName>
</protein>
<proteinExistence type="predicted"/>
<evidence type="ECO:0008006" key="4">
    <source>
        <dbReference type="Google" id="ProtNLM"/>
    </source>
</evidence>
<feature type="signal peptide" evidence="1">
    <location>
        <begin position="1"/>
        <end position="22"/>
    </location>
</feature>
<name>A0A2T0WSW7_9BACT</name>
<dbReference type="EMBL" id="PVTR01000002">
    <property type="protein sequence ID" value="PRY89788.1"/>
    <property type="molecule type" value="Genomic_DNA"/>
</dbReference>
<comment type="caution">
    <text evidence="2">The sequence shown here is derived from an EMBL/GenBank/DDBJ whole genome shotgun (WGS) entry which is preliminary data.</text>
</comment>
<gene>
    <name evidence="2" type="ORF">CLW00_102264</name>
</gene>